<keyword evidence="10 20" id="KW-1133">Transmembrane helix</keyword>
<dbReference type="InterPro" id="IPR041298">
    <property type="entry name" value="UBZ3"/>
</dbReference>
<keyword evidence="7" id="KW-0227">DNA damage</keyword>
<evidence type="ECO:0000256" key="7">
    <source>
        <dbReference type="ARBA" id="ARBA00022763"/>
    </source>
</evidence>
<dbReference type="GO" id="GO:0007064">
    <property type="term" value="P:mitotic sister chromatid cohesion"/>
    <property type="evidence" value="ECO:0007669"/>
    <property type="project" value="UniProtKB-ARBA"/>
</dbReference>
<keyword evidence="14" id="KW-0234">DNA repair</keyword>
<dbReference type="Gene3D" id="3.30.1490.100">
    <property type="entry name" value="DNA polymerase, Y-family, little finger domain"/>
    <property type="match status" value="1"/>
</dbReference>
<dbReference type="SUPFAM" id="SSF100879">
    <property type="entry name" value="Lesion bypass DNA polymerase (Y-family), little finger domain"/>
    <property type="match status" value="1"/>
</dbReference>
<keyword evidence="11" id="KW-0496">Mitochondrion</keyword>
<dbReference type="PROSITE" id="PS51907">
    <property type="entry name" value="ZF_UBZ3"/>
    <property type="match status" value="1"/>
</dbReference>
<feature type="transmembrane region" description="Helical" evidence="20">
    <location>
        <begin position="12"/>
        <end position="32"/>
    </location>
</feature>
<dbReference type="FunFam" id="3.30.1490.100:FF:000009">
    <property type="entry name" value="DNA polymerase eta subunit"/>
    <property type="match status" value="1"/>
</dbReference>
<evidence type="ECO:0000256" key="5">
    <source>
        <dbReference type="ARBA" id="ARBA00022692"/>
    </source>
</evidence>
<dbReference type="InterPro" id="IPR036775">
    <property type="entry name" value="DNA_pol_Y-fam_lit_finger_sf"/>
</dbReference>
<dbReference type="AlphaFoldDB" id="A0AAN7CUQ2"/>
<protein>
    <recommendedName>
        <fullName evidence="17">DNA polymerase eta</fullName>
    </recommendedName>
</protein>
<dbReference type="GO" id="GO:0005634">
    <property type="term" value="C:nucleus"/>
    <property type="evidence" value="ECO:0007669"/>
    <property type="project" value="UniProtKB-SubCell"/>
</dbReference>
<dbReference type="SUPFAM" id="SSF56672">
    <property type="entry name" value="DNA/RNA polymerases"/>
    <property type="match status" value="1"/>
</dbReference>
<dbReference type="InterPro" id="IPR001594">
    <property type="entry name" value="Palmitoyltrfase_DHHC"/>
</dbReference>
<feature type="transmembrane region" description="Helical" evidence="20">
    <location>
        <begin position="221"/>
        <end position="240"/>
    </location>
</feature>
<feature type="transmembrane region" description="Helical" evidence="20">
    <location>
        <begin position="190"/>
        <end position="209"/>
    </location>
</feature>
<evidence type="ECO:0000256" key="2">
    <source>
        <dbReference type="ARBA" id="ARBA00004141"/>
    </source>
</evidence>
<dbReference type="InterPro" id="IPR013087">
    <property type="entry name" value="Znf_C2H2_type"/>
</dbReference>
<dbReference type="GO" id="GO:0009314">
    <property type="term" value="P:response to radiation"/>
    <property type="evidence" value="ECO:0007669"/>
    <property type="project" value="TreeGrafter"/>
</dbReference>
<dbReference type="GO" id="GO:0005739">
    <property type="term" value="C:mitochondrion"/>
    <property type="evidence" value="ECO:0007669"/>
    <property type="project" value="UniProtKB-SubCell"/>
</dbReference>
<feature type="domain" description="UBZ3-type" evidence="22">
    <location>
        <begin position="986"/>
        <end position="1021"/>
    </location>
</feature>
<evidence type="ECO:0000256" key="8">
    <source>
        <dbReference type="ARBA" id="ARBA00022771"/>
    </source>
</evidence>
<keyword evidence="15" id="KW-0539">Nucleus</keyword>
<dbReference type="PROSITE" id="PS50173">
    <property type="entry name" value="UMUC"/>
    <property type="match status" value="1"/>
</dbReference>
<dbReference type="GO" id="GO:0006281">
    <property type="term" value="P:DNA repair"/>
    <property type="evidence" value="ECO:0007669"/>
    <property type="project" value="UniProtKB-KW"/>
</dbReference>
<comment type="subcellular location">
    <subcellularLocation>
        <location evidence="2">Membrane</location>
        <topology evidence="2">Multi-pass membrane protein</topology>
    </subcellularLocation>
    <subcellularLocation>
        <location evidence="3">Mitochondrion</location>
    </subcellularLocation>
    <subcellularLocation>
        <location evidence="1">Nucleus</location>
    </subcellularLocation>
</comment>
<evidence type="ECO:0000256" key="3">
    <source>
        <dbReference type="ARBA" id="ARBA00004173"/>
    </source>
</evidence>
<dbReference type="PROSITE" id="PS00028">
    <property type="entry name" value="ZINC_FINGER_C2H2_1"/>
    <property type="match status" value="1"/>
</dbReference>
<dbReference type="GO" id="GO:0005657">
    <property type="term" value="C:replication fork"/>
    <property type="evidence" value="ECO:0007669"/>
    <property type="project" value="UniProtKB-ARBA"/>
</dbReference>
<dbReference type="EMBL" id="MU857633">
    <property type="protein sequence ID" value="KAK4248728.1"/>
    <property type="molecule type" value="Genomic_DNA"/>
</dbReference>
<evidence type="ECO:0000256" key="18">
    <source>
        <dbReference type="ARBA" id="ARBA00048048"/>
    </source>
</evidence>
<evidence type="ECO:0000256" key="1">
    <source>
        <dbReference type="ARBA" id="ARBA00004123"/>
    </source>
</evidence>
<dbReference type="InterPro" id="IPR017961">
    <property type="entry name" value="DNA_pol_Y-fam_little_finger"/>
</dbReference>
<evidence type="ECO:0000256" key="19">
    <source>
        <dbReference type="SAM" id="MobiDB-lite"/>
    </source>
</evidence>
<organism evidence="23 24">
    <name type="scientific">Corynascus novoguineensis</name>
    <dbReference type="NCBI Taxonomy" id="1126955"/>
    <lineage>
        <taxon>Eukaryota</taxon>
        <taxon>Fungi</taxon>
        <taxon>Dikarya</taxon>
        <taxon>Ascomycota</taxon>
        <taxon>Pezizomycotina</taxon>
        <taxon>Sordariomycetes</taxon>
        <taxon>Sordariomycetidae</taxon>
        <taxon>Sordariales</taxon>
        <taxon>Chaetomiaceae</taxon>
        <taxon>Corynascus</taxon>
    </lineage>
</organism>
<dbReference type="GO" id="GO:0003887">
    <property type="term" value="F:DNA-directed DNA polymerase activity"/>
    <property type="evidence" value="ECO:0007669"/>
    <property type="project" value="TreeGrafter"/>
</dbReference>
<evidence type="ECO:0000256" key="12">
    <source>
        <dbReference type="ARBA" id="ARBA00023136"/>
    </source>
</evidence>
<evidence type="ECO:0000256" key="16">
    <source>
        <dbReference type="ARBA" id="ARBA00023288"/>
    </source>
</evidence>
<dbReference type="Gene3D" id="3.40.1170.60">
    <property type="match status" value="1"/>
</dbReference>
<dbReference type="PANTHER" id="PTHR45873:SF1">
    <property type="entry name" value="DNA POLYMERASE ETA"/>
    <property type="match status" value="1"/>
</dbReference>
<evidence type="ECO:0000259" key="22">
    <source>
        <dbReference type="PROSITE" id="PS51907"/>
    </source>
</evidence>
<dbReference type="PROSITE" id="PS50216">
    <property type="entry name" value="DHHC"/>
    <property type="match status" value="1"/>
</dbReference>
<dbReference type="GO" id="GO:0016020">
    <property type="term" value="C:membrane"/>
    <property type="evidence" value="ECO:0007669"/>
    <property type="project" value="UniProtKB-SubCell"/>
</dbReference>
<feature type="compositionally biased region" description="Basic and acidic residues" evidence="19">
    <location>
        <begin position="1016"/>
        <end position="1025"/>
    </location>
</feature>
<evidence type="ECO:0000256" key="20">
    <source>
        <dbReference type="SAM" id="Phobius"/>
    </source>
</evidence>
<evidence type="ECO:0000313" key="24">
    <source>
        <dbReference type="Proteomes" id="UP001303647"/>
    </source>
</evidence>
<evidence type="ECO:0000256" key="17">
    <source>
        <dbReference type="ARBA" id="ARBA00044975"/>
    </source>
</evidence>
<evidence type="ECO:0000256" key="13">
    <source>
        <dbReference type="ARBA" id="ARBA00023139"/>
    </source>
</evidence>
<dbReference type="Gene3D" id="1.10.150.20">
    <property type="entry name" value="5' to 3' exonuclease, C-terminal subdomain"/>
    <property type="match status" value="1"/>
</dbReference>
<dbReference type="InterPro" id="IPR052230">
    <property type="entry name" value="DNA_polymerase_eta"/>
</dbReference>
<dbReference type="Pfam" id="PF00817">
    <property type="entry name" value="IMS"/>
    <property type="match status" value="1"/>
</dbReference>
<evidence type="ECO:0000256" key="14">
    <source>
        <dbReference type="ARBA" id="ARBA00023204"/>
    </source>
</evidence>
<dbReference type="Pfam" id="PF18439">
    <property type="entry name" value="zf_UBZ"/>
    <property type="match status" value="1"/>
</dbReference>
<feature type="compositionally biased region" description="Basic and acidic residues" evidence="19">
    <location>
        <begin position="99"/>
        <end position="116"/>
    </location>
</feature>
<feature type="domain" description="UmuC" evidence="21">
    <location>
        <begin position="456"/>
        <end position="731"/>
    </location>
</feature>
<dbReference type="GO" id="GO:0035861">
    <property type="term" value="C:site of double-strand break"/>
    <property type="evidence" value="ECO:0007669"/>
    <property type="project" value="TreeGrafter"/>
</dbReference>
<keyword evidence="5 20" id="KW-0812">Transmembrane</keyword>
<dbReference type="InterPro" id="IPR043128">
    <property type="entry name" value="Rev_trsase/Diguanyl_cyclase"/>
</dbReference>
<keyword evidence="8" id="KW-0863">Zinc-finger</keyword>
<dbReference type="GO" id="GO:0003684">
    <property type="term" value="F:damaged DNA binding"/>
    <property type="evidence" value="ECO:0007669"/>
    <property type="project" value="InterPro"/>
</dbReference>
<dbReference type="InterPro" id="IPR001126">
    <property type="entry name" value="UmuC"/>
</dbReference>
<dbReference type="GO" id="GO:0008270">
    <property type="term" value="F:zinc ion binding"/>
    <property type="evidence" value="ECO:0007669"/>
    <property type="project" value="UniProtKB-KW"/>
</dbReference>
<evidence type="ECO:0000256" key="10">
    <source>
        <dbReference type="ARBA" id="ARBA00022989"/>
    </source>
</evidence>
<keyword evidence="6" id="KW-0479">Metal-binding</keyword>
<dbReference type="Gene3D" id="3.30.70.270">
    <property type="match status" value="1"/>
</dbReference>
<feature type="transmembrane region" description="Helical" evidence="20">
    <location>
        <begin position="53"/>
        <end position="75"/>
    </location>
</feature>
<feature type="region of interest" description="Disordered" evidence="19">
    <location>
        <begin position="1016"/>
        <end position="1069"/>
    </location>
</feature>
<dbReference type="GO" id="GO:0070987">
    <property type="term" value="P:error-free translesion synthesis"/>
    <property type="evidence" value="ECO:0007669"/>
    <property type="project" value="UniProtKB-ARBA"/>
</dbReference>
<name>A0AAN7CUQ2_9PEZI</name>
<comment type="catalytic activity">
    <reaction evidence="18">
        <text>L-cysteinyl-[protein] + hexadecanoyl-CoA = S-hexadecanoyl-L-cysteinyl-[protein] + CoA</text>
        <dbReference type="Rhea" id="RHEA:36683"/>
        <dbReference type="Rhea" id="RHEA-COMP:10131"/>
        <dbReference type="Rhea" id="RHEA-COMP:11032"/>
        <dbReference type="ChEBI" id="CHEBI:29950"/>
        <dbReference type="ChEBI" id="CHEBI:57287"/>
        <dbReference type="ChEBI" id="CHEBI:57379"/>
        <dbReference type="ChEBI" id="CHEBI:74151"/>
        <dbReference type="EC" id="2.3.1.225"/>
    </reaction>
</comment>
<keyword evidence="9" id="KW-0862">Zinc</keyword>
<keyword evidence="13" id="KW-0564">Palmitate</keyword>
<dbReference type="FunFam" id="1.10.150.20:FF:000014">
    <property type="entry name" value="Polymerase (DNA directed), eta"/>
    <property type="match status" value="1"/>
</dbReference>
<gene>
    <name evidence="23" type="ORF">C7999DRAFT_40123</name>
</gene>
<evidence type="ECO:0000256" key="4">
    <source>
        <dbReference type="ARBA" id="ARBA00022679"/>
    </source>
</evidence>
<dbReference type="FunFam" id="3.40.1170.60:FF:000008">
    <property type="entry name" value="DNA polymerase eta subunit"/>
    <property type="match status" value="1"/>
</dbReference>
<evidence type="ECO:0000256" key="6">
    <source>
        <dbReference type="ARBA" id="ARBA00022723"/>
    </source>
</evidence>
<dbReference type="Proteomes" id="UP001303647">
    <property type="component" value="Unassembled WGS sequence"/>
</dbReference>
<reference evidence="23" key="2">
    <citation type="submission" date="2023-05" db="EMBL/GenBank/DDBJ databases">
        <authorList>
            <consortium name="Lawrence Berkeley National Laboratory"/>
            <person name="Steindorff A."/>
            <person name="Hensen N."/>
            <person name="Bonometti L."/>
            <person name="Westerberg I."/>
            <person name="Brannstrom I.O."/>
            <person name="Guillou S."/>
            <person name="Cros-Aarteil S."/>
            <person name="Calhoun S."/>
            <person name="Haridas S."/>
            <person name="Kuo A."/>
            <person name="Mondo S."/>
            <person name="Pangilinan J."/>
            <person name="Riley R."/>
            <person name="Labutti K."/>
            <person name="Andreopoulos B."/>
            <person name="Lipzen A."/>
            <person name="Chen C."/>
            <person name="Yanf M."/>
            <person name="Daum C."/>
            <person name="Ng V."/>
            <person name="Clum A."/>
            <person name="Ohm R."/>
            <person name="Martin F."/>
            <person name="Silar P."/>
            <person name="Natvig D."/>
            <person name="Lalanne C."/>
            <person name="Gautier V."/>
            <person name="Ament-Velasquez S.L."/>
            <person name="Kruys A."/>
            <person name="Hutchinson M.I."/>
            <person name="Powell A.J."/>
            <person name="Barry K."/>
            <person name="Miller A.N."/>
            <person name="Grigoriev I.V."/>
            <person name="Debuchy R."/>
            <person name="Gladieux P."/>
            <person name="Thoren M.H."/>
            <person name="Johannesson H."/>
        </authorList>
    </citation>
    <scope>NUCLEOTIDE SEQUENCE</scope>
    <source>
        <strain evidence="23">CBS 359.72</strain>
    </source>
</reference>
<keyword evidence="4" id="KW-0808">Transferase</keyword>
<dbReference type="Pfam" id="PF01529">
    <property type="entry name" value="DHHC"/>
    <property type="match status" value="1"/>
</dbReference>
<keyword evidence="16" id="KW-0449">Lipoprotein</keyword>
<sequence length="1069" mass="119887">MVSARRAETRWVTRIIPLVLAGCIGFVIYVVVKRICVDFFISDRRETGTAIALLVLHFVFLFLTLVTYLRVFLVIQFNPGVTPLGPGATEQNTKIQPRSRRERDLETAQRYEARPDDDPDSPGLEEFYSKDVFVCETDGRPRWCSTCCNWKIDRAHHCSEIERCVKKMDHYCPWVGGIVAETSFKFFVQFTFYTAIYCIIVIIAAVICFQSKVRNELGVDGVVIGALALTALFGLFSFTMTATSVRYILLNLTTVDYIKAKNVVHQLAIRVPRGTTSCQNYNVITYPLPKHTSGADLMQQTITAELTSPRDELAARTFAIVKTEMGENPWDLGYYRNWKSVMGNNFVDWLLPIKESPCALYENNESFYEMGPLYQKLRARFRLPSLAPQFFEGVLRRNLQDGIATGQYTPAIMSSSSPAYRDSSPAGAAARRRSQFTYRNLSQMASYNTSCPLRVVSHIDLDCFYAQAEMVRLGVPEDQPLAVQQWQGLIAVNYPARAYGIGRMCTATEAKKLCPNIINQHVATWREGEDKWAYRLDSAENIAIDKVSLDPYRLESRRIFAVIKEHLPSNLQKVEKVGIDEMFLDLSAHVHAVLLERFPELASGPPEGDPFEHLPMPPTSVLDWQADALIDLDDEYTEFDDPDWDDVAICVASEIVRNVRAVVRDKLRYTCAAGIARNKLLSKLGSAHKKPNQQTVIRFKFTKFRNLGGKLGEQVAQEFGSESVRELISVSIEQLKLKLGDETGVWVYNTLRGIDTSEVNPRTQIKSMLSAKSFRPSISTVEQATKWLRIFVADIFARLVEEGVLENKRRPKTINLHHRHGSQTRSRQSPIPQGRSLDQETLLGLAKNLLNQIVQDGQVWPCSNLSLSVGGFEDAISGNMGIDGFLLKGQKAQALHPSLRIRSEEDVEEQCQPAEKRRRMDDGGIERFFTKRETAPSSASENGLWGQDDGETMGSREEEHGPSVVDGVDGSLIPDNASVAQTNDQRAAGGYTCERCGACLKSLEAQQSHQDWHFAKDLQEEERGKLAFGNQPSAGASNPHPGGRKGPAASKRPGRPKKTERGQQKLNFG</sequence>
<accession>A0AAN7CUQ2</accession>
<evidence type="ECO:0000256" key="9">
    <source>
        <dbReference type="ARBA" id="ARBA00022833"/>
    </source>
</evidence>
<dbReference type="InterPro" id="IPR043502">
    <property type="entry name" value="DNA/RNA_pol_sf"/>
</dbReference>
<evidence type="ECO:0000259" key="21">
    <source>
        <dbReference type="PROSITE" id="PS50173"/>
    </source>
</evidence>
<dbReference type="Pfam" id="PF11799">
    <property type="entry name" value="IMS_C"/>
    <property type="match status" value="1"/>
</dbReference>
<dbReference type="PANTHER" id="PTHR45873">
    <property type="entry name" value="DNA POLYMERASE ETA"/>
    <property type="match status" value="1"/>
</dbReference>
<evidence type="ECO:0000256" key="11">
    <source>
        <dbReference type="ARBA" id="ARBA00023128"/>
    </source>
</evidence>
<dbReference type="Pfam" id="PF21704">
    <property type="entry name" value="POLH-Rev1_HhH"/>
    <property type="match status" value="1"/>
</dbReference>
<evidence type="ECO:0000256" key="15">
    <source>
        <dbReference type="ARBA" id="ARBA00023242"/>
    </source>
</evidence>
<dbReference type="GO" id="GO:0042276">
    <property type="term" value="P:error-prone translesion synthesis"/>
    <property type="evidence" value="ECO:0007669"/>
    <property type="project" value="TreeGrafter"/>
</dbReference>
<feature type="region of interest" description="Disordered" evidence="19">
    <location>
        <begin position="86"/>
        <end position="123"/>
    </location>
</feature>
<feature type="region of interest" description="Disordered" evidence="19">
    <location>
        <begin position="930"/>
        <end position="976"/>
    </location>
</feature>
<proteinExistence type="predicted"/>
<keyword evidence="24" id="KW-1185">Reference proteome</keyword>
<reference evidence="23" key="1">
    <citation type="journal article" date="2023" name="Mol. Phylogenet. Evol.">
        <title>Genome-scale phylogeny and comparative genomics of the fungal order Sordariales.</title>
        <authorList>
            <person name="Hensen N."/>
            <person name="Bonometti L."/>
            <person name="Westerberg I."/>
            <person name="Brannstrom I.O."/>
            <person name="Guillou S."/>
            <person name="Cros-Aarteil S."/>
            <person name="Calhoun S."/>
            <person name="Haridas S."/>
            <person name="Kuo A."/>
            <person name="Mondo S."/>
            <person name="Pangilinan J."/>
            <person name="Riley R."/>
            <person name="LaButti K."/>
            <person name="Andreopoulos B."/>
            <person name="Lipzen A."/>
            <person name="Chen C."/>
            <person name="Yan M."/>
            <person name="Daum C."/>
            <person name="Ng V."/>
            <person name="Clum A."/>
            <person name="Steindorff A."/>
            <person name="Ohm R.A."/>
            <person name="Martin F."/>
            <person name="Silar P."/>
            <person name="Natvig D.O."/>
            <person name="Lalanne C."/>
            <person name="Gautier V."/>
            <person name="Ament-Velasquez S.L."/>
            <person name="Kruys A."/>
            <person name="Hutchinson M.I."/>
            <person name="Powell A.J."/>
            <person name="Barry K."/>
            <person name="Miller A.N."/>
            <person name="Grigoriev I.V."/>
            <person name="Debuchy R."/>
            <person name="Gladieux P."/>
            <person name="Hiltunen Thoren M."/>
            <person name="Johannesson H."/>
        </authorList>
    </citation>
    <scope>NUCLEOTIDE SEQUENCE</scope>
    <source>
        <strain evidence="23">CBS 359.72</strain>
    </source>
</reference>
<dbReference type="GO" id="GO:0019706">
    <property type="term" value="F:protein-cysteine S-palmitoyltransferase activity"/>
    <property type="evidence" value="ECO:0007669"/>
    <property type="project" value="UniProtKB-EC"/>
</dbReference>
<evidence type="ECO:0000313" key="23">
    <source>
        <dbReference type="EMBL" id="KAK4248728.1"/>
    </source>
</evidence>
<keyword evidence="12 20" id="KW-0472">Membrane</keyword>
<comment type="caution">
    <text evidence="23">The sequence shown here is derived from an EMBL/GenBank/DDBJ whole genome shotgun (WGS) entry which is preliminary data.</text>
</comment>